<proteinExistence type="evidence at transcript level"/>
<feature type="compositionally biased region" description="Low complexity" evidence="1">
    <location>
        <begin position="172"/>
        <end position="185"/>
    </location>
</feature>
<feature type="region of interest" description="Disordered" evidence="1">
    <location>
        <begin position="170"/>
        <end position="194"/>
    </location>
</feature>
<dbReference type="Gene3D" id="3.40.50.10140">
    <property type="entry name" value="Toll/interleukin-1 receptor homology (TIR) domain"/>
    <property type="match status" value="1"/>
</dbReference>
<reference evidence="2" key="1">
    <citation type="submission" date="2020-01" db="EMBL/GenBank/DDBJ databases">
        <title>Cloning and characterization of myeloid differentiation primary response protein MyD88 from the larva of Ostrinia furnacalis Guenee.</title>
        <authorList>
            <person name="Mohamed M.F.A."/>
            <person name="Chen K."/>
            <person name="Wang L."/>
            <person name="Liu X."/>
            <person name="Song J."/>
            <person name="Han Z."/>
            <person name="Chen J."/>
            <person name="Feng C."/>
        </authorList>
    </citation>
    <scope>NUCLEOTIDE SEQUENCE</scope>
</reference>
<name>A0A6M8P6G1_OSTFU</name>
<dbReference type="InterPro" id="IPR035897">
    <property type="entry name" value="Toll_tir_struct_dom_sf"/>
</dbReference>
<organism evidence="2">
    <name type="scientific">Ostrinia furnacalis</name>
    <name type="common">Asian corn borer</name>
    <dbReference type="NCBI Taxonomy" id="93504"/>
    <lineage>
        <taxon>Eukaryota</taxon>
        <taxon>Metazoa</taxon>
        <taxon>Ecdysozoa</taxon>
        <taxon>Arthropoda</taxon>
        <taxon>Hexapoda</taxon>
        <taxon>Insecta</taxon>
        <taxon>Pterygota</taxon>
        <taxon>Neoptera</taxon>
        <taxon>Endopterygota</taxon>
        <taxon>Lepidoptera</taxon>
        <taxon>Glossata</taxon>
        <taxon>Ditrysia</taxon>
        <taxon>Pyraloidea</taxon>
        <taxon>Crambidae</taxon>
        <taxon>Pyraustinae</taxon>
        <taxon>Ostrinia</taxon>
    </lineage>
</organism>
<dbReference type="SUPFAM" id="SSF52200">
    <property type="entry name" value="Toll/Interleukin receptor TIR domain"/>
    <property type="match status" value="1"/>
</dbReference>
<accession>A0A6M8P6G1</accession>
<evidence type="ECO:0000256" key="1">
    <source>
        <dbReference type="SAM" id="MobiDB-lite"/>
    </source>
</evidence>
<evidence type="ECO:0000313" key="2">
    <source>
        <dbReference type="EMBL" id="QKG31871.1"/>
    </source>
</evidence>
<dbReference type="AlphaFoldDB" id="A0A6M8P6G1"/>
<sequence length="209" mass="23890">MKALGFKLCTEYDLDVEPGSLKRYGPIAQFITERCHRIILVYSPDFLVSADSFFYAYYAQGNGIGIEWNVRRNIIPVIYRKCQPPSSHHLANYHQLVYEEDEWVPYDFWDQLAQTLGKIKFSETNENNEISSSYSLPTISEIADDDADFLNSRNISDGYSVSNTLQVEQLNDSESSSSDSQISSQTPGKKRTKTVTKMMKFFTGKKNTD</sequence>
<dbReference type="EMBL" id="MN906311">
    <property type="protein sequence ID" value="QKG31871.1"/>
    <property type="molecule type" value="mRNA"/>
</dbReference>
<protein>
    <submittedName>
        <fullName evidence="2">Myeloid differentiation primary response protein MyD88</fullName>
    </submittedName>
</protein>